<dbReference type="SUPFAM" id="SSF103473">
    <property type="entry name" value="MFS general substrate transporter"/>
    <property type="match status" value="1"/>
</dbReference>
<evidence type="ECO:0000256" key="3">
    <source>
        <dbReference type="ARBA" id="ARBA00022989"/>
    </source>
</evidence>
<reference evidence="8 9" key="1">
    <citation type="submission" date="2020-04" db="EMBL/GenBank/DDBJ databases">
        <authorList>
            <person name="Klaysubun C."/>
            <person name="Duangmal K."/>
            <person name="Lipun K."/>
        </authorList>
    </citation>
    <scope>NUCLEOTIDE SEQUENCE [LARGE SCALE GENOMIC DNA]</scope>
    <source>
        <strain evidence="8 9">K10HN5</strain>
    </source>
</reference>
<sequence length="508" mass="52955">MDGVTSRQGDPSSPAPAAPAAAWTPDPRRWRALFVTQIAGFMTLLDVSIVNVAVPSIERGLHASPQQVQWVVSGYALTFGLALVPAGRLGDLMGRRRMFLIALAAFVLTSAGAGAAPTAELLVVARLLQGVAAGTLAPQNSALIQDLFRGPERGRAFGVLGATIGLATAVGPVLGGLIITLGNGPEAWRWVFYVNVPIGIVALVLAARWVPRTTRRAGRAHLDLVGTVLLGGGVVAVLLPLVDGQSGGLSRWWWAYLLAVVLFVLFARWEAYTVRRGHQPLLDPSLVHTPGYPEGLLIGLVYFAGFTGIWLVLAMYFQFGLGYSALRSGLAVTPFALGAALSSMVSGRLVPRLGRWLTVAGLTVVAAGLLATALVLRHVSGLSAGLACAAPLFVAGIGGGMVVTPNITLALEAVPVKMAGAAGGALQTGQRIGAAMGTALLAGIFYATLSRGGDYGRAVSDALFCAAGAMLVALALAVAELVRWRARHRPQPHPRVTPARPEFELHRT</sequence>
<feature type="region of interest" description="Disordered" evidence="5">
    <location>
        <begin position="488"/>
        <end position="508"/>
    </location>
</feature>
<keyword evidence="3 6" id="KW-1133">Transmembrane helix</keyword>
<feature type="transmembrane region" description="Helical" evidence="6">
    <location>
        <begin position="67"/>
        <end position="86"/>
    </location>
</feature>
<dbReference type="InterPro" id="IPR036259">
    <property type="entry name" value="MFS_trans_sf"/>
</dbReference>
<comment type="subcellular location">
    <subcellularLocation>
        <location evidence="1">Cell membrane</location>
        <topology evidence="1">Multi-pass membrane protein</topology>
    </subcellularLocation>
</comment>
<feature type="transmembrane region" description="Helical" evidence="6">
    <location>
        <begin position="295"/>
        <end position="319"/>
    </location>
</feature>
<feature type="transmembrane region" description="Helical" evidence="6">
    <location>
        <begin position="32"/>
        <end position="55"/>
    </location>
</feature>
<evidence type="ECO:0000259" key="7">
    <source>
        <dbReference type="PROSITE" id="PS50850"/>
    </source>
</evidence>
<feature type="region of interest" description="Disordered" evidence="5">
    <location>
        <begin position="1"/>
        <end position="23"/>
    </location>
</feature>
<organism evidence="8 9">
    <name type="scientific">Pseudonocardia acidicola</name>
    <dbReference type="NCBI Taxonomy" id="2724939"/>
    <lineage>
        <taxon>Bacteria</taxon>
        <taxon>Bacillati</taxon>
        <taxon>Actinomycetota</taxon>
        <taxon>Actinomycetes</taxon>
        <taxon>Pseudonocardiales</taxon>
        <taxon>Pseudonocardiaceae</taxon>
        <taxon>Pseudonocardia</taxon>
    </lineage>
</organism>
<feature type="transmembrane region" description="Helical" evidence="6">
    <location>
        <begin position="156"/>
        <end position="178"/>
    </location>
</feature>
<evidence type="ECO:0000256" key="6">
    <source>
        <dbReference type="SAM" id="Phobius"/>
    </source>
</evidence>
<evidence type="ECO:0000256" key="2">
    <source>
        <dbReference type="ARBA" id="ARBA00022692"/>
    </source>
</evidence>
<name>A0ABX1SB58_9PSEU</name>
<feature type="transmembrane region" description="Helical" evidence="6">
    <location>
        <begin position="356"/>
        <end position="376"/>
    </location>
</feature>
<dbReference type="EMBL" id="JAAXLA010000027">
    <property type="protein sequence ID" value="NMH98785.1"/>
    <property type="molecule type" value="Genomic_DNA"/>
</dbReference>
<feature type="transmembrane region" description="Helical" evidence="6">
    <location>
        <begin position="253"/>
        <end position="274"/>
    </location>
</feature>
<feature type="transmembrane region" description="Helical" evidence="6">
    <location>
        <begin position="98"/>
        <end position="117"/>
    </location>
</feature>
<keyword evidence="9" id="KW-1185">Reference proteome</keyword>
<dbReference type="InterPro" id="IPR011701">
    <property type="entry name" value="MFS"/>
</dbReference>
<feature type="domain" description="Major facilitator superfamily (MFS) profile" evidence="7">
    <location>
        <begin position="32"/>
        <end position="485"/>
    </location>
</feature>
<comment type="caution">
    <text evidence="8">The sequence shown here is derived from an EMBL/GenBank/DDBJ whole genome shotgun (WGS) entry which is preliminary data.</text>
</comment>
<feature type="transmembrane region" description="Helical" evidence="6">
    <location>
        <begin position="382"/>
        <end position="411"/>
    </location>
</feature>
<feature type="transmembrane region" description="Helical" evidence="6">
    <location>
        <begin position="123"/>
        <end position="144"/>
    </location>
</feature>
<dbReference type="InterPro" id="IPR020846">
    <property type="entry name" value="MFS_dom"/>
</dbReference>
<dbReference type="Proteomes" id="UP000820669">
    <property type="component" value="Unassembled WGS sequence"/>
</dbReference>
<dbReference type="Gene3D" id="1.20.1720.10">
    <property type="entry name" value="Multidrug resistance protein D"/>
    <property type="match status" value="1"/>
</dbReference>
<feature type="transmembrane region" description="Helical" evidence="6">
    <location>
        <begin position="461"/>
        <end position="482"/>
    </location>
</feature>
<dbReference type="PROSITE" id="PS50850">
    <property type="entry name" value="MFS"/>
    <property type="match status" value="1"/>
</dbReference>
<protein>
    <submittedName>
        <fullName evidence="8">MFS transporter</fullName>
    </submittedName>
</protein>
<dbReference type="PANTHER" id="PTHR42718:SF39">
    <property type="entry name" value="ACTINORHODIN TRANSPORTER-RELATED"/>
    <property type="match status" value="1"/>
</dbReference>
<feature type="transmembrane region" description="Helical" evidence="6">
    <location>
        <begin position="222"/>
        <end position="241"/>
    </location>
</feature>
<evidence type="ECO:0000256" key="5">
    <source>
        <dbReference type="SAM" id="MobiDB-lite"/>
    </source>
</evidence>
<dbReference type="CDD" id="cd17321">
    <property type="entry name" value="MFS_MMR_MDR_like"/>
    <property type="match status" value="1"/>
</dbReference>
<feature type="transmembrane region" description="Helical" evidence="6">
    <location>
        <begin position="325"/>
        <end position="344"/>
    </location>
</feature>
<keyword evidence="4 6" id="KW-0472">Membrane</keyword>
<evidence type="ECO:0000313" key="8">
    <source>
        <dbReference type="EMBL" id="NMH98785.1"/>
    </source>
</evidence>
<proteinExistence type="predicted"/>
<evidence type="ECO:0000256" key="4">
    <source>
        <dbReference type="ARBA" id="ARBA00023136"/>
    </source>
</evidence>
<dbReference type="PRINTS" id="PR01036">
    <property type="entry name" value="TCRTETB"/>
</dbReference>
<dbReference type="Gene3D" id="1.20.1250.20">
    <property type="entry name" value="MFS general substrate transporter like domains"/>
    <property type="match status" value="1"/>
</dbReference>
<dbReference type="Pfam" id="PF07690">
    <property type="entry name" value="MFS_1"/>
    <property type="match status" value="1"/>
</dbReference>
<keyword evidence="2 6" id="KW-0812">Transmembrane</keyword>
<dbReference type="RefSeq" id="WP_169382233.1">
    <property type="nucleotide sequence ID" value="NZ_JAAXLA010000027.1"/>
</dbReference>
<evidence type="ECO:0000256" key="1">
    <source>
        <dbReference type="ARBA" id="ARBA00004651"/>
    </source>
</evidence>
<evidence type="ECO:0000313" key="9">
    <source>
        <dbReference type="Proteomes" id="UP000820669"/>
    </source>
</evidence>
<feature type="transmembrane region" description="Helical" evidence="6">
    <location>
        <begin position="190"/>
        <end position="210"/>
    </location>
</feature>
<dbReference type="PANTHER" id="PTHR42718">
    <property type="entry name" value="MAJOR FACILITATOR SUPERFAMILY MULTIDRUG TRANSPORTER MFSC"/>
    <property type="match status" value="1"/>
</dbReference>
<gene>
    <name evidence="8" type="ORF">HF526_15945</name>
</gene>
<accession>A0ABX1SB58</accession>
<feature type="transmembrane region" description="Helical" evidence="6">
    <location>
        <begin position="432"/>
        <end position="449"/>
    </location>
</feature>